<keyword evidence="3" id="KW-1185">Reference proteome</keyword>
<evidence type="ECO:0000313" key="2">
    <source>
        <dbReference type="EMBL" id="EFI35729.1"/>
    </source>
</evidence>
<feature type="domain" description="TRASH" evidence="1">
    <location>
        <begin position="45"/>
        <end position="82"/>
    </location>
</feature>
<sequence length="86" mass="9945">MMKFIVIAVVLFILYKLLTNDQKKKKDAQLKEKEKLAASGIMVKDPVCGTYVDKDSDVRIKKDGQVYCFCSYDCRDKYLKKIKPDS</sequence>
<gene>
    <name evidence="2" type="ORF">Dthio_PD3158</name>
</gene>
<accession>D6SM18</accession>
<dbReference type="InterPro" id="IPR007029">
    <property type="entry name" value="YHS_dom"/>
</dbReference>
<dbReference type="SMART" id="SM00746">
    <property type="entry name" value="TRASH"/>
    <property type="match status" value="1"/>
</dbReference>
<dbReference type="InterPro" id="IPR011017">
    <property type="entry name" value="TRASH_dom"/>
</dbReference>
<evidence type="ECO:0000259" key="1">
    <source>
        <dbReference type="SMART" id="SM00746"/>
    </source>
</evidence>
<comment type="caution">
    <text evidence="2">The sequence shown here is derived from an EMBL/GenBank/DDBJ whole genome shotgun (WGS) entry which is preliminary data.</text>
</comment>
<dbReference type="AlphaFoldDB" id="D6SM18"/>
<name>D6SM18_9BACT</name>
<organism evidence="2 3">
    <name type="scientific">Desulfonatronospira thiodismutans ASO3-1</name>
    <dbReference type="NCBI Taxonomy" id="555779"/>
    <lineage>
        <taxon>Bacteria</taxon>
        <taxon>Pseudomonadati</taxon>
        <taxon>Thermodesulfobacteriota</taxon>
        <taxon>Desulfovibrionia</taxon>
        <taxon>Desulfovibrionales</taxon>
        <taxon>Desulfonatronovibrionaceae</taxon>
        <taxon>Desulfonatronospira</taxon>
    </lineage>
</organism>
<dbReference type="RefSeq" id="WP_008868858.1">
    <property type="nucleotide sequence ID" value="NZ_ACJN02000001.1"/>
</dbReference>
<evidence type="ECO:0000313" key="3">
    <source>
        <dbReference type="Proteomes" id="UP000005496"/>
    </source>
</evidence>
<reference evidence="2" key="1">
    <citation type="submission" date="2010-05" db="EMBL/GenBank/DDBJ databases">
        <title>The draft genome of Desulfonatronospira thiodismutans ASO3-1.</title>
        <authorList>
            <consortium name="US DOE Joint Genome Institute (JGI-PGF)"/>
            <person name="Lucas S."/>
            <person name="Copeland A."/>
            <person name="Lapidus A."/>
            <person name="Cheng J.-F."/>
            <person name="Bruce D."/>
            <person name="Goodwin L."/>
            <person name="Pitluck S."/>
            <person name="Chertkov O."/>
            <person name="Brettin T."/>
            <person name="Detter J.C."/>
            <person name="Han C."/>
            <person name="Land M.L."/>
            <person name="Hauser L."/>
            <person name="Kyrpides N."/>
            <person name="Mikhailova N."/>
            <person name="Muyzer G."/>
            <person name="Woyke T."/>
        </authorList>
    </citation>
    <scope>NUCLEOTIDE SEQUENCE [LARGE SCALE GENOMIC DNA]</scope>
    <source>
        <strain evidence="2">ASO3-1</strain>
    </source>
</reference>
<dbReference type="EMBL" id="ACJN02000001">
    <property type="protein sequence ID" value="EFI35729.1"/>
    <property type="molecule type" value="Genomic_DNA"/>
</dbReference>
<proteinExistence type="predicted"/>
<dbReference type="Proteomes" id="UP000005496">
    <property type="component" value="Unassembled WGS sequence"/>
</dbReference>
<dbReference type="eggNOG" id="COG3350">
    <property type="taxonomic scope" value="Bacteria"/>
</dbReference>
<protein>
    <submittedName>
        <fullName evidence="2">YHS domain protein</fullName>
    </submittedName>
</protein>
<dbReference type="Pfam" id="PF04945">
    <property type="entry name" value="YHS"/>
    <property type="match status" value="1"/>
</dbReference>
<dbReference type="OrthoDB" id="3078737at2"/>